<protein>
    <submittedName>
        <fullName evidence="1">Uncharacterized protein</fullName>
    </submittedName>
</protein>
<organism evidence="1 2">
    <name type="scientific">Chryseobacterium turcicum</name>
    <dbReference type="NCBI Taxonomy" id="2898076"/>
    <lineage>
        <taxon>Bacteria</taxon>
        <taxon>Pseudomonadati</taxon>
        <taxon>Bacteroidota</taxon>
        <taxon>Flavobacteriia</taxon>
        <taxon>Flavobacteriales</taxon>
        <taxon>Weeksellaceae</taxon>
        <taxon>Chryseobacterium group</taxon>
        <taxon>Chryseobacterium</taxon>
    </lineage>
</organism>
<evidence type="ECO:0000313" key="2">
    <source>
        <dbReference type="Proteomes" id="UP001108025"/>
    </source>
</evidence>
<comment type="caution">
    <text evidence="1">The sequence shown here is derived from an EMBL/GenBank/DDBJ whole genome shotgun (WGS) entry which is preliminary data.</text>
</comment>
<name>A0A9Q3V1Z1_9FLAO</name>
<dbReference type="EMBL" id="JAJNAY010000001">
    <property type="protein sequence ID" value="MCD1118113.1"/>
    <property type="molecule type" value="Genomic_DNA"/>
</dbReference>
<keyword evidence="2" id="KW-1185">Reference proteome</keyword>
<proteinExistence type="predicted"/>
<sequence>MEIRNLIVKEYLESLTEKDELNKIFPILLEAQGFEILTKPTENLGLKEYGKDIVAIGVDPEDNIKKRFFFELKGGKDRDITEEKFNASDGIASSLLDAAYVPYVSQYPKYETLPLKIVIVHNGTAKGNVSQLMNNMFLSMSRSTNNTTFDRWDISRLTKIFTEKLFNAYLLTDDVNVRLFNKTLINLDADENVSSDFVKLLENLLSLFQFDRKKLRKNRNNQMLFETFKLISFIVFTESKRYNNLNIAKKYLLCLLIKVWHWALKNKLEDNKFVCKYFEQLYQFYFDEVLQDYFEKTLPIALKKDGLYYERGGMYEEIGYNLRSFDFLEFYVIYIKYWLSSHNTKTNKDAARFILEEVIEQNRLCMKPLIDYHSNVIVSVTNLFLDFGDQYTAKEYLKSVIYNIRKRKIDNNFLPDANNSIENVIKFKMTGTKPIFYSDSTSPLLATIFIYIAILDLEKEYKELREFVLEKKIDLGYFVPHFGINSISKHLIEDVENDFEEQLFSKPLFNEGYQRDLSLKKIDYSNFSMNGDLSFDEFKKYVLSSKDEFEYFYRTDNAGFPLMKDLVHVFYLIPYFPDTWGDQIKRLIT</sequence>
<dbReference type="RefSeq" id="WP_230670422.1">
    <property type="nucleotide sequence ID" value="NZ_JAJNAY010000001.1"/>
</dbReference>
<dbReference type="AlphaFoldDB" id="A0A9Q3V1Z1"/>
<evidence type="ECO:0000313" key="1">
    <source>
        <dbReference type="EMBL" id="MCD1118113.1"/>
    </source>
</evidence>
<dbReference type="Proteomes" id="UP001108025">
    <property type="component" value="Unassembled WGS sequence"/>
</dbReference>
<accession>A0A9Q3V1Z1</accession>
<gene>
    <name evidence="1" type="ORF">LO744_14720</name>
</gene>
<reference evidence="1" key="1">
    <citation type="submission" date="2021-11" db="EMBL/GenBank/DDBJ databases">
        <title>Description of novel Chryseobacterium species.</title>
        <authorList>
            <person name="Saticioglu I.B."/>
            <person name="Ay H."/>
            <person name="Altun S."/>
            <person name="Duman M."/>
        </authorList>
    </citation>
    <scope>NUCLEOTIDE SEQUENCE</scope>
    <source>
        <strain evidence="1">C-17</strain>
    </source>
</reference>